<sequence length="464" mass="49987">MSSLSPTPPTPKGSRAQRRNQKRNPTPSVQKITPPLNTPPSSPPRDQSSEETPKDNGISSRKKNGARSGKKTRDVSKPSSVSQNGHRHTSSQPNVTTPQMKDSPHYAGPTFHASPAPSALPMPSFFSKSMPDSDLAPTLEMESDALEGDSYFERTPSKQKPRALHHGEDAKPTPLDFLFKAAVEARKSEIQTGLEAGAQSPLPSYAGARTPASQHKPNAIAGGFHPLESMNPELRQSPIGPAFATPYRDRMNALRSASSPTQAPMYEDEAQRKAKTEALKNLIFNPRPQRPSSASPFVTESGTDTHERAGHSAGISHFATPLRTSSGPATPVSYGSPYRLKQPNFGTGYPLQNTLARPGSNEYFPGSSLKHDISSQPTYSPERPGGRPFGSPYTSNAQSVMANHTAMYPAIASPEFPPSRVMPVNVPPAPKAVDTKQIEDDLRRILKLDVRQGVQANGVQSSLA</sequence>
<evidence type="ECO:0000313" key="2">
    <source>
        <dbReference type="EMBL" id="OJJ48791.1"/>
    </source>
</evidence>
<feature type="region of interest" description="Disordered" evidence="1">
    <location>
        <begin position="1"/>
        <end position="173"/>
    </location>
</feature>
<feature type="region of interest" description="Disordered" evidence="1">
    <location>
        <begin position="196"/>
        <end position="309"/>
    </location>
</feature>
<proteinExistence type="predicted"/>
<dbReference type="EMBL" id="KV878338">
    <property type="protein sequence ID" value="OJJ48791.1"/>
    <property type="molecule type" value="Genomic_DNA"/>
</dbReference>
<feature type="region of interest" description="Disordered" evidence="1">
    <location>
        <begin position="365"/>
        <end position="396"/>
    </location>
</feature>
<feature type="compositionally biased region" description="Basic and acidic residues" evidence="1">
    <location>
        <begin position="269"/>
        <end position="278"/>
    </location>
</feature>
<feature type="compositionally biased region" description="Low complexity" evidence="1">
    <location>
        <begin position="113"/>
        <end position="127"/>
    </location>
</feature>
<protein>
    <submittedName>
        <fullName evidence="2">Uncharacterized protein</fullName>
    </submittedName>
</protein>
<feature type="compositionally biased region" description="Pro residues" evidence="1">
    <location>
        <begin position="1"/>
        <end position="11"/>
    </location>
</feature>
<feature type="compositionally biased region" description="Polar residues" evidence="1">
    <location>
        <begin position="77"/>
        <end position="100"/>
    </location>
</feature>
<feature type="compositionally biased region" description="Polar residues" evidence="1">
    <location>
        <begin position="290"/>
        <end position="302"/>
    </location>
</feature>
<dbReference type="Pfam" id="PF15365">
    <property type="entry name" value="PNRC"/>
    <property type="match status" value="1"/>
</dbReference>
<name>A0A1L9SNW2_9EURO</name>
<dbReference type="OrthoDB" id="2142961at2759"/>
<feature type="compositionally biased region" description="Basic residues" evidence="1">
    <location>
        <begin position="60"/>
        <end position="70"/>
    </location>
</feature>
<reference evidence="3" key="1">
    <citation type="journal article" date="2017" name="Genome Biol.">
        <title>Comparative genomics reveals high biological diversity and specific adaptations in the industrially and medically important fungal genus Aspergillus.</title>
        <authorList>
            <person name="de Vries R.P."/>
            <person name="Riley R."/>
            <person name="Wiebenga A."/>
            <person name="Aguilar-Osorio G."/>
            <person name="Amillis S."/>
            <person name="Uchima C.A."/>
            <person name="Anderluh G."/>
            <person name="Asadollahi M."/>
            <person name="Askin M."/>
            <person name="Barry K."/>
            <person name="Battaglia E."/>
            <person name="Bayram O."/>
            <person name="Benocci T."/>
            <person name="Braus-Stromeyer S.A."/>
            <person name="Caldana C."/>
            <person name="Canovas D."/>
            <person name="Cerqueira G.C."/>
            <person name="Chen F."/>
            <person name="Chen W."/>
            <person name="Choi C."/>
            <person name="Clum A."/>
            <person name="Dos Santos R.A."/>
            <person name="Damasio A.R."/>
            <person name="Diallinas G."/>
            <person name="Emri T."/>
            <person name="Fekete E."/>
            <person name="Flipphi M."/>
            <person name="Freyberg S."/>
            <person name="Gallo A."/>
            <person name="Gournas C."/>
            <person name="Habgood R."/>
            <person name="Hainaut M."/>
            <person name="Harispe M.L."/>
            <person name="Henrissat B."/>
            <person name="Hilden K.S."/>
            <person name="Hope R."/>
            <person name="Hossain A."/>
            <person name="Karabika E."/>
            <person name="Karaffa L."/>
            <person name="Karanyi Z."/>
            <person name="Krasevec N."/>
            <person name="Kuo A."/>
            <person name="Kusch H."/>
            <person name="LaButti K."/>
            <person name="Lagendijk E.L."/>
            <person name="Lapidus A."/>
            <person name="Levasseur A."/>
            <person name="Lindquist E."/>
            <person name="Lipzen A."/>
            <person name="Logrieco A.F."/>
            <person name="MacCabe A."/>
            <person name="Maekelae M.R."/>
            <person name="Malavazi I."/>
            <person name="Melin P."/>
            <person name="Meyer V."/>
            <person name="Mielnichuk N."/>
            <person name="Miskei M."/>
            <person name="Molnar A.P."/>
            <person name="Mule G."/>
            <person name="Ngan C.Y."/>
            <person name="Orejas M."/>
            <person name="Orosz E."/>
            <person name="Ouedraogo J.P."/>
            <person name="Overkamp K.M."/>
            <person name="Park H.-S."/>
            <person name="Perrone G."/>
            <person name="Piumi F."/>
            <person name="Punt P.J."/>
            <person name="Ram A.F."/>
            <person name="Ramon A."/>
            <person name="Rauscher S."/>
            <person name="Record E."/>
            <person name="Riano-Pachon D.M."/>
            <person name="Robert V."/>
            <person name="Roehrig J."/>
            <person name="Ruller R."/>
            <person name="Salamov A."/>
            <person name="Salih N.S."/>
            <person name="Samson R.A."/>
            <person name="Sandor E."/>
            <person name="Sanguinetti M."/>
            <person name="Schuetze T."/>
            <person name="Sepcic K."/>
            <person name="Shelest E."/>
            <person name="Sherlock G."/>
            <person name="Sophianopoulou V."/>
            <person name="Squina F.M."/>
            <person name="Sun H."/>
            <person name="Susca A."/>
            <person name="Todd R.B."/>
            <person name="Tsang A."/>
            <person name="Unkles S.E."/>
            <person name="van de Wiele N."/>
            <person name="van Rossen-Uffink D."/>
            <person name="Oliveira J.V."/>
            <person name="Vesth T.C."/>
            <person name="Visser J."/>
            <person name="Yu J.-H."/>
            <person name="Zhou M."/>
            <person name="Andersen M.R."/>
            <person name="Archer D.B."/>
            <person name="Baker S.E."/>
            <person name="Benoit I."/>
            <person name="Brakhage A.A."/>
            <person name="Braus G.H."/>
            <person name="Fischer R."/>
            <person name="Frisvad J.C."/>
            <person name="Goldman G.H."/>
            <person name="Houbraken J."/>
            <person name="Oakley B."/>
            <person name="Pocsi I."/>
            <person name="Scazzocchio C."/>
            <person name="Seiboth B."/>
            <person name="vanKuyk P.A."/>
            <person name="Wortman J."/>
            <person name="Dyer P.S."/>
            <person name="Grigoriev I.V."/>
        </authorList>
    </citation>
    <scope>NUCLEOTIDE SEQUENCE [LARGE SCALE GENOMIC DNA]</scope>
    <source>
        <strain evidence="3">CBS 506.65</strain>
    </source>
</reference>
<dbReference type="Proteomes" id="UP000184188">
    <property type="component" value="Unassembled WGS sequence"/>
</dbReference>
<dbReference type="RefSeq" id="XP_022583301.1">
    <property type="nucleotide sequence ID" value="XM_022723762.1"/>
</dbReference>
<dbReference type="VEuPathDB" id="FungiDB:ASPZODRAFT_13531"/>
<dbReference type="AlphaFoldDB" id="A0A1L9SNW2"/>
<evidence type="ECO:0000256" key="1">
    <source>
        <dbReference type="SAM" id="MobiDB-lite"/>
    </source>
</evidence>
<dbReference type="GO" id="GO:0016071">
    <property type="term" value="P:mRNA metabolic process"/>
    <property type="evidence" value="ECO:0007669"/>
    <property type="project" value="UniProtKB-ARBA"/>
</dbReference>
<dbReference type="GeneID" id="34610227"/>
<organism evidence="2 3">
    <name type="scientific">Penicilliopsis zonata CBS 506.65</name>
    <dbReference type="NCBI Taxonomy" id="1073090"/>
    <lineage>
        <taxon>Eukaryota</taxon>
        <taxon>Fungi</taxon>
        <taxon>Dikarya</taxon>
        <taxon>Ascomycota</taxon>
        <taxon>Pezizomycotina</taxon>
        <taxon>Eurotiomycetes</taxon>
        <taxon>Eurotiomycetidae</taxon>
        <taxon>Eurotiales</taxon>
        <taxon>Aspergillaceae</taxon>
        <taxon>Penicilliopsis</taxon>
    </lineage>
</organism>
<accession>A0A1L9SNW2</accession>
<dbReference type="InterPro" id="IPR028322">
    <property type="entry name" value="PNRC-like_rgn"/>
</dbReference>
<keyword evidence="3" id="KW-1185">Reference proteome</keyword>
<evidence type="ECO:0000313" key="3">
    <source>
        <dbReference type="Proteomes" id="UP000184188"/>
    </source>
</evidence>
<gene>
    <name evidence="2" type="ORF">ASPZODRAFT_13531</name>
</gene>